<dbReference type="Proteomes" id="UP000499080">
    <property type="component" value="Unassembled WGS sequence"/>
</dbReference>
<organism evidence="1 2">
    <name type="scientific">Araneus ventricosus</name>
    <name type="common">Orbweaver spider</name>
    <name type="synonym">Epeira ventricosa</name>
    <dbReference type="NCBI Taxonomy" id="182803"/>
    <lineage>
        <taxon>Eukaryota</taxon>
        <taxon>Metazoa</taxon>
        <taxon>Ecdysozoa</taxon>
        <taxon>Arthropoda</taxon>
        <taxon>Chelicerata</taxon>
        <taxon>Arachnida</taxon>
        <taxon>Araneae</taxon>
        <taxon>Araneomorphae</taxon>
        <taxon>Entelegynae</taxon>
        <taxon>Araneoidea</taxon>
        <taxon>Araneidae</taxon>
        <taxon>Araneus</taxon>
    </lineage>
</organism>
<dbReference type="OrthoDB" id="6469573at2759"/>
<reference evidence="1 2" key="1">
    <citation type="journal article" date="2019" name="Sci. Rep.">
        <title>Orb-weaving spider Araneus ventricosus genome elucidates the spidroin gene catalogue.</title>
        <authorList>
            <person name="Kono N."/>
            <person name="Nakamura H."/>
            <person name="Ohtoshi R."/>
            <person name="Moran D.A.P."/>
            <person name="Shinohara A."/>
            <person name="Yoshida Y."/>
            <person name="Fujiwara M."/>
            <person name="Mori M."/>
            <person name="Tomita M."/>
            <person name="Arakawa K."/>
        </authorList>
    </citation>
    <scope>NUCLEOTIDE SEQUENCE [LARGE SCALE GENOMIC DNA]</scope>
</reference>
<name>A0A4Y2S409_ARAVE</name>
<proteinExistence type="predicted"/>
<accession>A0A4Y2S409</accession>
<evidence type="ECO:0000313" key="1">
    <source>
        <dbReference type="EMBL" id="GBN82924.1"/>
    </source>
</evidence>
<keyword evidence="2" id="KW-1185">Reference proteome</keyword>
<dbReference type="AlphaFoldDB" id="A0A4Y2S409"/>
<dbReference type="EMBL" id="BGPR01019783">
    <property type="protein sequence ID" value="GBN82924.1"/>
    <property type="molecule type" value="Genomic_DNA"/>
</dbReference>
<comment type="caution">
    <text evidence="1">The sequence shown here is derived from an EMBL/GenBank/DDBJ whole genome shotgun (WGS) entry which is preliminary data.</text>
</comment>
<evidence type="ECO:0000313" key="2">
    <source>
        <dbReference type="Proteomes" id="UP000499080"/>
    </source>
</evidence>
<gene>
    <name evidence="1" type="ORF">AVEN_249553_1</name>
</gene>
<sequence length="114" mass="13354">MKETDCICNSHMLLNHHNNKKHEMNEARQVRIRELRQSLSFSDRNEQRGNSRLRMQTNRLNQLVKLDRIAFQYNSKIEYSLHPVVVVESTQIAILVCSKVAAILLRKSAILQQI</sequence>
<protein>
    <submittedName>
        <fullName evidence="1">Uncharacterized protein</fullName>
    </submittedName>
</protein>